<proteinExistence type="predicted"/>
<protein>
    <submittedName>
        <fullName evidence="1">Uncharacterized protein</fullName>
    </submittedName>
</protein>
<dbReference type="AlphaFoldDB" id="A0A0E9VBH1"/>
<reference evidence="1" key="2">
    <citation type="journal article" date="2015" name="Fish Shellfish Immunol.">
        <title>Early steps in the European eel (Anguilla anguilla)-Vibrio vulnificus interaction in the gills: Role of the RtxA13 toxin.</title>
        <authorList>
            <person name="Callol A."/>
            <person name="Pajuelo D."/>
            <person name="Ebbesson L."/>
            <person name="Teles M."/>
            <person name="MacKenzie S."/>
            <person name="Amaro C."/>
        </authorList>
    </citation>
    <scope>NUCLEOTIDE SEQUENCE</scope>
</reference>
<name>A0A0E9VBH1_ANGAN</name>
<reference evidence="1" key="1">
    <citation type="submission" date="2014-11" db="EMBL/GenBank/DDBJ databases">
        <authorList>
            <person name="Amaro Gonzalez C."/>
        </authorList>
    </citation>
    <scope>NUCLEOTIDE SEQUENCE</scope>
</reference>
<organism evidence="1">
    <name type="scientific">Anguilla anguilla</name>
    <name type="common">European freshwater eel</name>
    <name type="synonym">Muraena anguilla</name>
    <dbReference type="NCBI Taxonomy" id="7936"/>
    <lineage>
        <taxon>Eukaryota</taxon>
        <taxon>Metazoa</taxon>
        <taxon>Chordata</taxon>
        <taxon>Craniata</taxon>
        <taxon>Vertebrata</taxon>
        <taxon>Euteleostomi</taxon>
        <taxon>Actinopterygii</taxon>
        <taxon>Neopterygii</taxon>
        <taxon>Teleostei</taxon>
        <taxon>Anguilliformes</taxon>
        <taxon>Anguillidae</taxon>
        <taxon>Anguilla</taxon>
    </lineage>
</organism>
<sequence>MDLLQTNALCTLLKAMRNLKCWRSLLGISANWECPRSFLFPHSLL</sequence>
<dbReference type="EMBL" id="GBXM01033123">
    <property type="protein sequence ID" value="JAH75454.1"/>
    <property type="molecule type" value="Transcribed_RNA"/>
</dbReference>
<evidence type="ECO:0000313" key="1">
    <source>
        <dbReference type="EMBL" id="JAH75454.1"/>
    </source>
</evidence>
<accession>A0A0E9VBH1</accession>